<name>A0A2K1XVB7_POPTR</name>
<accession>A0A2K1XVB7</accession>
<gene>
    <name evidence="2" type="ORF">POPTR_014G138300</name>
</gene>
<organism evidence="2 3">
    <name type="scientific">Populus trichocarpa</name>
    <name type="common">Western balsam poplar</name>
    <name type="synonym">Populus balsamifera subsp. trichocarpa</name>
    <dbReference type="NCBI Taxonomy" id="3694"/>
    <lineage>
        <taxon>Eukaryota</taxon>
        <taxon>Viridiplantae</taxon>
        <taxon>Streptophyta</taxon>
        <taxon>Embryophyta</taxon>
        <taxon>Tracheophyta</taxon>
        <taxon>Spermatophyta</taxon>
        <taxon>Magnoliopsida</taxon>
        <taxon>eudicotyledons</taxon>
        <taxon>Gunneridae</taxon>
        <taxon>Pentapetalae</taxon>
        <taxon>rosids</taxon>
        <taxon>fabids</taxon>
        <taxon>Malpighiales</taxon>
        <taxon>Salicaceae</taxon>
        <taxon>Saliceae</taxon>
        <taxon>Populus</taxon>
    </lineage>
</organism>
<evidence type="ECO:0000256" key="1">
    <source>
        <dbReference type="SAM" id="MobiDB-lite"/>
    </source>
</evidence>
<feature type="region of interest" description="Disordered" evidence="1">
    <location>
        <begin position="1"/>
        <end position="28"/>
    </location>
</feature>
<dbReference type="AlphaFoldDB" id="A0A2K1XVB7"/>
<dbReference type="InParanoid" id="A0A2K1XVB7"/>
<dbReference type="Proteomes" id="UP000006729">
    <property type="component" value="Chromosome 14"/>
</dbReference>
<protein>
    <submittedName>
        <fullName evidence="2">Uncharacterized protein</fullName>
    </submittedName>
</protein>
<evidence type="ECO:0000313" key="3">
    <source>
        <dbReference type="Proteomes" id="UP000006729"/>
    </source>
</evidence>
<feature type="compositionally biased region" description="Low complexity" evidence="1">
    <location>
        <begin position="1"/>
        <end position="12"/>
    </location>
</feature>
<keyword evidence="3" id="KW-1185">Reference proteome</keyword>
<sequence>MLPHIPHQQIQLHHQEPNRSTPVNPAPPSTIKNLVSPLNQWHVGAFLKDRIDLVSFIRILLMGERKDKLGFLDDF</sequence>
<dbReference type="EMBL" id="CM009303">
    <property type="protein sequence ID" value="PNT04714.1"/>
    <property type="molecule type" value="Genomic_DNA"/>
</dbReference>
<proteinExistence type="predicted"/>
<reference evidence="2 3" key="1">
    <citation type="journal article" date="2006" name="Science">
        <title>The genome of black cottonwood, Populus trichocarpa (Torr. &amp; Gray).</title>
        <authorList>
            <person name="Tuskan G.A."/>
            <person name="Difazio S."/>
            <person name="Jansson S."/>
            <person name="Bohlmann J."/>
            <person name="Grigoriev I."/>
            <person name="Hellsten U."/>
            <person name="Putnam N."/>
            <person name="Ralph S."/>
            <person name="Rombauts S."/>
            <person name="Salamov A."/>
            <person name="Schein J."/>
            <person name="Sterck L."/>
            <person name="Aerts A."/>
            <person name="Bhalerao R.R."/>
            <person name="Bhalerao R.P."/>
            <person name="Blaudez D."/>
            <person name="Boerjan W."/>
            <person name="Brun A."/>
            <person name="Brunner A."/>
            <person name="Busov V."/>
            <person name="Campbell M."/>
            <person name="Carlson J."/>
            <person name="Chalot M."/>
            <person name="Chapman J."/>
            <person name="Chen G.L."/>
            <person name="Cooper D."/>
            <person name="Coutinho P.M."/>
            <person name="Couturier J."/>
            <person name="Covert S."/>
            <person name="Cronk Q."/>
            <person name="Cunningham R."/>
            <person name="Davis J."/>
            <person name="Degroeve S."/>
            <person name="Dejardin A."/>
            <person name="Depamphilis C."/>
            <person name="Detter J."/>
            <person name="Dirks B."/>
            <person name="Dubchak I."/>
            <person name="Duplessis S."/>
            <person name="Ehlting J."/>
            <person name="Ellis B."/>
            <person name="Gendler K."/>
            <person name="Goodstein D."/>
            <person name="Gribskov M."/>
            <person name="Grimwood J."/>
            <person name="Groover A."/>
            <person name="Gunter L."/>
            <person name="Hamberger B."/>
            <person name="Heinze B."/>
            <person name="Helariutta Y."/>
            <person name="Henrissat B."/>
            <person name="Holligan D."/>
            <person name="Holt R."/>
            <person name="Huang W."/>
            <person name="Islam-Faridi N."/>
            <person name="Jones S."/>
            <person name="Jones-Rhoades M."/>
            <person name="Jorgensen R."/>
            <person name="Joshi C."/>
            <person name="Kangasjarvi J."/>
            <person name="Karlsson J."/>
            <person name="Kelleher C."/>
            <person name="Kirkpatrick R."/>
            <person name="Kirst M."/>
            <person name="Kohler A."/>
            <person name="Kalluri U."/>
            <person name="Larimer F."/>
            <person name="Leebens-Mack J."/>
            <person name="Leple J.C."/>
            <person name="Locascio P."/>
            <person name="Lou Y."/>
            <person name="Lucas S."/>
            <person name="Martin F."/>
            <person name="Montanini B."/>
            <person name="Napoli C."/>
            <person name="Nelson D.R."/>
            <person name="Nelson C."/>
            <person name="Nieminen K."/>
            <person name="Nilsson O."/>
            <person name="Pereda V."/>
            <person name="Peter G."/>
            <person name="Philippe R."/>
            <person name="Pilate G."/>
            <person name="Poliakov A."/>
            <person name="Razumovskaya J."/>
            <person name="Richardson P."/>
            <person name="Rinaldi C."/>
            <person name="Ritland K."/>
            <person name="Rouze P."/>
            <person name="Ryaboy D."/>
            <person name="Schmutz J."/>
            <person name="Schrader J."/>
            <person name="Segerman B."/>
            <person name="Shin H."/>
            <person name="Siddiqui A."/>
            <person name="Sterky F."/>
            <person name="Terry A."/>
            <person name="Tsai C.J."/>
            <person name="Uberbacher E."/>
            <person name="Unneberg P."/>
            <person name="Vahala J."/>
            <person name="Wall K."/>
            <person name="Wessler S."/>
            <person name="Yang G."/>
            <person name="Yin T."/>
            <person name="Douglas C."/>
            <person name="Marra M."/>
            <person name="Sandberg G."/>
            <person name="Van de Peer Y."/>
            <person name="Rokhsar D."/>
        </authorList>
    </citation>
    <scope>NUCLEOTIDE SEQUENCE [LARGE SCALE GENOMIC DNA]</scope>
    <source>
        <strain evidence="3">cv. Nisqually</strain>
    </source>
</reference>
<evidence type="ECO:0000313" key="2">
    <source>
        <dbReference type="EMBL" id="PNT04714.1"/>
    </source>
</evidence>